<reference evidence="1 2" key="1">
    <citation type="submission" date="2020-08" db="EMBL/GenBank/DDBJ databases">
        <authorList>
            <person name="Koutsovoulos G."/>
            <person name="Danchin GJ E."/>
        </authorList>
    </citation>
    <scope>NUCLEOTIDE SEQUENCE [LARGE SCALE GENOMIC DNA]</scope>
</reference>
<dbReference type="Proteomes" id="UP000580250">
    <property type="component" value="Unassembled WGS sequence"/>
</dbReference>
<accession>A0A6V7XD31</accession>
<comment type="caution">
    <text evidence="1">The sequence shown here is derived from an EMBL/GenBank/DDBJ whole genome shotgun (WGS) entry which is preliminary data.</text>
</comment>
<evidence type="ECO:0000313" key="1">
    <source>
        <dbReference type="EMBL" id="CAD2197173.1"/>
    </source>
</evidence>
<gene>
    <name evidence="1" type="ORF">MENT_LOCUS50395</name>
</gene>
<name>A0A6V7XD31_MELEN</name>
<evidence type="ECO:0000313" key="2">
    <source>
        <dbReference type="Proteomes" id="UP000580250"/>
    </source>
</evidence>
<sequence length="74" mass="8743">MKRMQRKAFQVSNKKILQQLWKWKKQLGMMEYTTSVQRVNKIPSLPFSARSSMGTFLFCHTPPIYSQDICSIFP</sequence>
<proteinExistence type="predicted"/>
<organism evidence="1 2">
    <name type="scientific">Meloidogyne enterolobii</name>
    <name type="common">Root-knot nematode worm</name>
    <name type="synonym">Meloidogyne mayaguensis</name>
    <dbReference type="NCBI Taxonomy" id="390850"/>
    <lineage>
        <taxon>Eukaryota</taxon>
        <taxon>Metazoa</taxon>
        <taxon>Ecdysozoa</taxon>
        <taxon>Nematoda</taxon>
        <taxon>Chromadorea</taxon>
        <taxon>Rhabditida</taxon>
        <taxon>Tylenchina</taxon>
        <taxon>Tylenchomorpha</taxon>
        <taxon>Tylenchoidea</taxon>
        <taxon>Meloidogynidae</taxon>
        <taxon>Meloidogyninae</taxon>
        <taxon>Meloidogyne</taxon>
    </lineage>
</organism>
<protein>
    <submittedName>
        <fullName evidence="1">Uncharacterized protein</fullName>
    </submittedName>
</protein>
<dbReference type="EMBL" id="CAJEWN010001402">
    <property type="protein sequence ID" value="CAD2197173.1"/>
    <property type="molecule type" value="Genomic_DNA"/>
</dbReference>
<dbReference type="AlphaFoldDB" id="A0A6V7XD31"/>